<keyword evidence="2" id="KW-1185">Reference proteome</keyword>
<evidence type="ECO:0000313" key="4">
    <source>
        <dbReference type="RefSeq" id="XP_010454324.1"/>
    </source>
</evidence>
<accession>A0ABM0VCX8</accession>
<feature type="region of interest" description="Disordered" evidence="1">
    <location>
        <begin position="53"/>
        <end position="88"/>
    </location>
</feature>
<reference evidence="3 4" key="3">
    <citation type="submission" date="2025-05" db="UniProtKB">
        <authorList>
            <consortium name="RefSeq"/>
        </authorList>
    </citation>
    <scope>IDENTIFICATION</scope>
    <source>
        <tissue evidence="3 4">Leaf</tissue>
    </source>
</reference>
<dbReference type="Proteomes" id="UP000694864">
    <property type="component" value="Chromosome 13"/>
</dbReference>
<dbReference type="Gene3D" id="1.25.40.10">
    <property type="entry name" value="Tetratricopeptide repeat domain"/>
    <property type="match status" value="1"/>
</dbReference>
<reference evidence="2" key="1">
    <citation type="journal article" date="1997" name="Nucleic Acids Res.">
        <title>tRNAscan-SE: a program for improved detection of transfer RNA genes in genomic sequence.</title>
        <authorList>
            <person name="Lowe T.M."/>
            <person name="Eddy S.R."/>
        </authorList>
    </citation>
    <scope>NUCLEOTIDE SEQUENCE [LARGE SCALE GENOMIC DNA]</scope>
    <source>
        <strain evidence="2">r\DH55</strain>
    </source>
</reference>
<feature type="region of interest" description="Disordered" evidence="1">
    <location>
        <begin position="268"/>
        <end position="302"/>
    </location>
</feature>
<feature type="region of interest" description="Disordered" evidence="1">
    <location>
        <begin position="138"/>
        <end position="168"/>
    </location>
</feature>
<dbReference type="RefSeq" id="XP_010454323.1">
    <property type="nucleotide sequence ID" value="XM_010456021.2"/>
</dbReference>
<proteinExistence type="predicted"/>
<feature type="compositionally biased region" description="Polar residues" evidence="1">
    <location>
        <begin position="287"/>
        <end position="302"/>
    </location>
</feature>
<reference evidence="2" key="2">
    <citation type="journal article" date="2014" name="Nat. Commun.">
        <title>The emerging biofuel crop Camelina sativa retains a highly undifferentiated hexaploid genome structure.</title>
        <authorList>
            <person name="Kagale S."/>
            <person name="Koh C."/>
            <person name="Nixon J."/>
            <person name="Bollina V."/>
            <person name="Clarke W.E."/>
            <person name="Tuteja R."/>
            <person name="Spillane C."/>
            <person name="Robinson S.J."/>
            <person name="Links M.G."/>
            <person name="Clarke C."/>
            <person name="Higgins E.E."/>
            <person name="Huebert T."/>
            <person name="Sharpe A.G."/>
            <person name="Parkin I.A."/>
        </authorList>
    </citation>
    <scope>NUCLEOTIDE SEQUENCE [LARGE SCALE GENOMIC DNA]</scope>
    <source>
        <strain evidence="2">r\DH55</strain>
    </source>
</reference>
<sequence>MLLRSASTPLLNSLVHVSSPRESPIEAAESVHQIQRHRSITLSASSSSSCCYSPMSAHSSDESARRMKRPASESDLRHLTSPKPPVSSKFLTGGGALMEDTEEGIGFGLGLGLIRTSSYDGDLGMSWALEEDTEVAGGGGGGMFHGGGKGRSGGRSDGRGGDGGDDNTDVHYRKMIEANPGNGIFLSNYAKFLKEVRKDYLKAEEYCGRAILVSPNDGNVLAMYAELVWKIHKDSSRAETYFNQAVAAAPEDCYVQASYARFLWDAEEEEEEEKEERHDEELEHQTSRMSFFTGSSPITAMS</sequence>
<dbReference type="RefSeq" id="XP_010454324.1">
    <property type="nucleotide sequence ID" value="XM_010456022.1"/>
</dbReference>
<dbReference type="SUPFAM" id="SSF48452">
    <property type="entry name" value="TPR-like"/>
    <property type="match status" value="1"/>
</dbReference>
<evidence type="ECO:0000313" key="2">
    <source>
        <dbReference type="Proteomes" id="UP000694864"/>
    </source>
</evidence>
<dbReference type="GeneID" id="104736095"/>
<protein>
    <submittedName>
        <fullName evidence="3 4">Uncharacterized protein LOC104736095</fullName>
    </submittedName>
</protein>
<dbReference type="InterPro" id="IPR011990">
    <property type="entry name" value="TPR-like_helical_dom_sf"/>
</dbReference>
<feature type="compositionally biased region" description="Basic and acidic residues" evidence="1">
    <location>
        <begin position="59"/>
        <end position="78"/>
    </location>
</feature>
<dbReference type="PANTHER" id="PTHR26312:SF227">
    <property type="entry name" value="TETRATRICOPEPTIDE REPEAT (TPR)-LIKE SUPERFAMILY PROTEIN"/>
    <property type="match status" value="1"/>
</dbReference>
<feature type="compositionally biased region" description="Basic and acidic residues" evidence="1">
    <location>
        <begin position="275"/>
        <end position="286"/>
    </location>
</feature>
<feature type="compositionally biased region" description="Basic and acidic residues" evidence="1">
    <location>
        <begin position="154"/>
        <end position="168"/>
    </location>
</feature>
<evidence type="ECO:0000256" key="1">
    <source>
        <dbReference type="SAM" id="MobiDB-lite"/>
    </source>
</evidence>
<name>A0ABM0VCX8_CAMSA</name>
<organism evidence="2 4">
    <name type="scientific">Camelina sativa</name>
    <name type="common">False flax</name>
    <name type="synonym">Myagrum sativum</name>
    <dbReference type="NCBI Taxonomy" id="90675"/>
    <lineage>
        <taxon>Eukaryota</taxon>
        <taxon>Viridiplantae</taxon>
        <taxon>Streptophyta</taxon>
        <taxon>Embryophyta</taxon>
        <taxon>Tracheophyta</taxon>
        <taxon>Spermatophyta</taxon>
        <taxon>Magnoliopsida</taxon>
        <taxon>eudicotyledons</taxon>
        <taxon>Gunneridae</taxon>
        <taxon>Pentapetalae</taxon>
        <taxon>rosids</taxon>
        <taxon>malvids</taxon>
        <taxon>Brassicales</taxon>
        <taxon>Brassicaceae</taxon>
        <taxon>Camelineae</taxon>
        <taxon>Camelina</taxon>
    </lineage>
</organism>
<evidence type="ECO:0000313" key="3">
    <source>
        <dbReference type="RefSeq" id="XP_010454323.1"/>
    </source>
</evidence>
<gene>
    <name evidence="3 4" type="primary">LOC104736095</name>
</gene>
<feature type="compositionally biased region" description="Gly residues" evidence="1">
    <location>
        <begin position="138"/>
        <end position="153"/>
    </location>
</feature>
<dbReference type="PANTHER" id="PTHR26312">
    <property type="entry name" value="TETRATRICOPEPTIDE REPEAT PROTEIN 5"/>
    <property type="match status" value="1"/>
</dbReference>